<evidence type="ECO:0000313" key="3">
    <source>
        <dbReference type="Proteomes" id="UP000198660"/>
    </source>
</evidence>
<feature type="domain" description="Glycosyl transferase family 1" evidence="1">
    <location>
        <begin position="251"/>
        <end position="418"/>
    </location>
</feature>
<dbReference type="RefSeq" id="WP_091836589.1">
    <property type="nucleotide sequence ID" value="NZ_FPAA01000005.1"/>
</dbReference>
<dbReference type="OrthoDB" id="2547319at2"/>
<organism evidence="2 3">
    <name type="scientific">Marininema halotolerans</name>
    <dbReference type="NCBI Taxonomy" id="1155944"/>
    <lineage>
        <taxon>Bacteria</taxon>
        <taxon>Bacillati</taxon>
        <taxon>Bacillota</taxon>
        <taxon>Bacilli</taxon>
        <taxon>Bacillales</taxon>
        <taxon>Thermoactinomycetaceae</taxon>
        <taxon>Marininema</taxon>
    </lineage>
</organism>
<reference evidence="3" key="1">
    <citation type="submission" date="2016-10" db="EMBL/GenBank/DDBJ databases">
        <authorList>
            <person name="Varghese N."/>
            <person name="Submissions S."/>
        </authorList>
    </citation>
    <scope>NUCLEOTIDE SEQUENCE [LARGE SCALE GENOMIC DNA]</scope>
    <source>
        <strain evidence="3">DSM 45789</strain>
    </source>
</reference>
<dbReference type="SUPFAM" id="SSF53756">
    <property type="entry name" value="UDP-Glycosyltransferase/glycogen phosphorylase"/>
    <property type="match status" value="1"/>
</dbReference>
<dbReference type="Proteomes" id="UP000198660">
    <property type="component" value="Unassembled WGS sequence"/>
</dbReference>
<dbReference type="Gene3D" id="3.40.50.2000">
    <property type="entry name" value="Glycogen Phosphorylase B"/>
    <property type="match status" value="2"/>
</dbReference>
<name>A0A1I6RP46_9BACL</name>
<dbReference type="PANTHER" id="PTHR12526">
    <property type="entry name" value="GLYCOSYLTRANSFERASE"/>
    <property type="match status" value="1"/>
</dbReference>
<evidence type="ECO:0000259" key="1">
    <source>
        <dbReference type="Pfam" id="PF00534"/>
    </source>
</evidence>
<dbReference type="GO" id="GO:0016757">
    <property type="term" value="F:glycosyltransferase activity"/>
    <property type="evidence" value="ECO:0007669"/>
    <property type="project" value="InterPro"/>
</dbReference>
<dbReference type="EMBL" id="FPAA01000005">
    <property type="protein sequence ID" value="SFS66462.1"/>
    <property type="molecule type" value="Genomic_DNA"/>
</dbReference>
<keyword evidence="3" id="KW-1185">Reference proteome</keyword>
<protein>
    <submittedName>
        <fullName evidence="2">Glycosyltransferase involved in cell wall bisynthesis</fullName>
    </submittedName>
</protein>
<sequence length="451" mass="50811">MSDGISPPWIRLPEILPGFPVSKEFSHPTIHDPHLRKGKNPRIFVPKKLSVTHNAQRPSILFFAHLAKGGPLSGSEKTLLTMMQELAPRYECHLIAPGASPLTKVAHTLGCKVTLLRYQSFSKVLSKQGYPDGALEQFHRHQPVKQLIQLIRTINPRLAIVNTSVNTVPVLAAHHAGIPVLWWLQEVIPHSKSLPNFLGFMANHATAVLGISDNTLGFRPYLKRKLPTYLIPPAWNDKAEQAVKTWPRFRRQIRSRLGLTEKDLAVGFVSLRASHNKGYSEFMRIASQLPLEQLPIHIIVRTNLPGGLAQFKKQCRQIVKPPLVSRFHLLPPIEDLRQIYPALDLLIVPSLINEGFGLTALEGMAFGKPVIAYRSGGLEEIFRKTNNGRFLAERGDIASLSQKATILLQRTNLRSHVGLRNRHTIQRAYGMQLYRQRLFSMIKTLLTMRKG</sequence>
<gene>
    <name evidence="2" type="ORF">SAMN05444972_105253</name>
</gene>
<dbReference type="AlphaFoldDB" id="A0A1I6RP46"/>
<accession>A0A1I6RP46</accession>
<proteinExistence type="predicted"/>
<dbReference type="CDD" id="cd03801">
    <property type="entry name" value="GT4_PimA-like"/>
    <property type="match status" value="1"/>
</dbReference>
<dbReference type="InterPro" id="IPR001296">
    <property type="entry name" value="Glyco_trans_1"/>
</dbReference>
<evidence type="ECO:0000313" key="2">
    <source>
        <dbReference type="EMBL" id="SFS66462.1"/>
    </source>
</evidence>
<keyword evidence="2" id="KW-0808">Transferase</keyword>
<dbReference type="Pfam" id="PF00534">
    <property type="entry name" value="Glycos_transf_1"/>
    <property type="match status" value="1"/>
</dbReference>